<feature type="transmembrane region" description="Helical" evidence="10">
    <location>
        <begin position="187"/>
        <end position="203"/>
    </location>
</feature>
<feature type="transmembrane region" description="Helical" evidence="10">
    <location>
        <begin position="318"/>
        <end position="338"/>
    </location>
</feature>
<dbReference type="GO" id="GO:0000139">
    <property type="term" value="C:Golgi membrane"/>
    <property type="evidence" value="ECO:0007669"/>
    <property type="project" value="UniProtKB-SubCell"/>
</dbReference>
<dbReference type="FunFam" id="1.10.3730.20:FF:000037">
    <property type="entry name" value="Nucleotide Sugar TransPorter family"/>
    <property type="match status" value="1"/>
</dbReference>
<dbReference type="KEGG" id="cvn:111107351"/>
<dbReference type="AlphaFoldDB" id="A0A8B8B4A1"/>
<dbReference type="OrthoDB" id="408493at2759"/>
<sequence length="405" mass="45035">MINKETGSLEHNSHEALCHDNHKGQEGTEETASVTDSGQEEIPDDIGPCISITMLKHLSLILLTLQNAILILVMRYTRTRKGDMYFATTAVVVSEALKVLTSLVILANQEKTITKLFCYLRDNIWRQPLDCLKVSVPSFIYTLQNNLLYIALSNLDAATFQVTYQLKILTTALFSVLMLNKKLSPQQWSALVILFVGVALVQFRPEDSKSPKTSGSLAQKPLMGLLAVILSCFMSGFAGVYFEKILKGTKQSLWLRNVQLGGMSVIIGLLTMEIKDGVKIQEHGFFFGYDYVVWIVISFQSLGGLLVAVVVKYADNILKGFATSAAIVLSCIASIYLFDFRLSLPFSTGACLVIISVYIYSKFVPEKSLPQANVGKEKSPSRVILSKNQNVSIRESVVNYINRFW</sequence>
<evidence type="ECO:0000256" key="5">
    <source>
        <dbReference type="ARBA" id="ARBA00022692"/>
    </source>
</evidence>
<evidence type="ECO:0000256" key="8">
    <source>
        <dbReference type="ARBA" id="ARBA00023136"/>
    </source>
</evidence>
<dbReference type="Pfam" id="PF04142">
    <property type="entry name" value="Nuc_sug_transp"/>
    <property type="match status" value="1"/>
</dbReference>
<feature type="transmembrane region" description="Helical" evidence="10">
    <location>
        <begin position="291"/>
        <end position="311"/>
    </location>
</feature>
<evidence type="ECO:0000256" key="9">
    <source>
        <dbReference type="SAM" id="MobiDB-lite"/>
    </source>
</evidence>
<evidence type="ECO:0000313" key="11">
    <source>
        <dbReference type="Proteomes" id="UP000694844"/>
    </source>
</evidence>
<dbReference type="Gene3D" id="1.10.3730.20">
    <property type="match status" value="1"/>
</dbReference>
<dbReference type="SUPFAM" id="SSF103481">
    <property type="entry name" value="Multidrug resistance efflux transporter EmrE"/>
    <property type="match status" value="1"/>
</dbReference>
<comment type="subcellular location">
    <subcellularLocation>
        <location evidence="1">Golgi apparatus membrane</location>
        <topology evidence="1">Multi-pass membrane protein</topology>
    </subcellularLocation>
</comment>
<keyword evidence="5 10" id="KW-0812">Transmembrane</keyword>
<dbReference type="InterPro" id="IPR007271">
    <property type="entry name" value="Nuc_sug_transpt"/>
</dbReference>
<evidence type="ECO:0000256" key="4">
    <source>
        <dbReference type="ARBA" id="ARBA00022597"/>
    </source>
</evidence>
<evidence type="ECO:0000256" key="2">
    <source>
        <dbReference type="ARBA" id="ARBA00009976"/>
    </source>
</evidence>
<evidence type="ECO:0000256" key="6">
    <source>
        <dbReference type="ARBA" id="ARBA00022989"/>
    </source>
</evidence>
<keyword evidence="7" id="KW-0333">Golgi apparatus</keyword>
<accession>A0A8B8B4A1</accession>
<dbReference type="NCBIfam" id="TIGR00803">
    <property type="entry name" value="nst"/>
    <property type="match status" value="1"/>
</dbReference>
<gene>
    <name evidence="12" type="primary">LOC111107351</name>
</gene>
<comment type="similarity">
    <text evidence="2">Belongs to the nucleotide-sugar transporter family. SLC35A subfamily.</text>
</comment>
<evidence type="ECO:0000256" key="7">
    <source>
        <dbReference type="ARBA" id="ARBA00023034"/>
    </source>
</evidence>
<feature type="transmembrane region" description="Helical" evidence="10">
    <location>
        <begin position="85"/>
        <end position="107"/>
    </location>
</feature>
<dbReference type="GeneID" id="111107351"/>
<keyword evidence="8 10" id="KW-0472">Membrane</keyword>
<keyword evidence="6 10" id="KW-1133">Transmembrane helix</keyword>
<dbReference type="InterPro" id="IPR037185">
    <property type="entry name" value="EmrE-like"/>
</dbReference>
<feature type="transmembrane region" description="Helical" evidence="10">
    <location>
        <begin position="254"/>
        <end position="271"/>
    </location>
</feature>
<evidence type="ECO:0000256" key="1">
    <source>
        <dbReference type="ARBA" id="ARBA00004653"/>
    </source>
</evidence>
<evidence type="ECO:0000256" key="10">
    <source>
        <dbReference type="SAM" id="Phobius"/>
    </source>
</evidence>
<dbReference type="PIRSF" id="PIRSF005799">
    <property type="entry name" value="UDP-gal_transpt"/>
    <property type="match status" value="1"/>
</dbReference>
<dbReference type="RefSeq" id="XP_022298232.1">
    <property type="nucleotide sequence ID" value="XM_022442524.1"/>
</dbReference>
<keyword evidence="4" id="KW-0762">Sugar transport</keyword>
<feature type="region of interest" description="Disordered" evidence="9">
    <location>
        <begin position="1"/>
        <end position="42"/>
    </location>
</feature>
<evidence type="ECO:0000313" key="12">
    <source>
        <dbReference type="RefSeq" id="XP_022298232.1"/>
    </source>
</evidence>
<keyword evidence="11" id="KW-1185">Reference proteome</keyword>
<feature type="compositionally biased region" description="Basic and acidic residues" evidence="9">
    <location>
        <begin position="7"/>
        <end position="26"/>
    </location>
</feature>
<dbReference type="Proteomes" id="UP000694844">
    <property type="component" value="Chromosome 8"/>
</dbReference>
<feature type="transmembrane region" description="Helical" evidence="10">
    <location>
        <begin position="344"/>
        <end position="361"/>
    </location>
</feature>
<organism evidence="11 12">
    <name type="scientific">Crassostrea virginica</name>
    <name type="common">Eastern oyster</name>
    <dbReference type="NCBI Taxonomy" id="6565"/>
    <lineage>
        <taxon>Eukaryota</taxon>
        <taxon>Metazoa</taxon>
        <taxon>Spiralia</taxon>
        <taxon>Lophotrochozoa</taxon>
        <taxon>Mollusca</taxon>
        <taxon>Bivalvia</taxon>
        <taxon>Autobranchia</taxon>
        <taxon>Pteriomorphia</taxon>
        <taxon>Ostreida</taxon>
        <taxon>Ostreoidea</taxon>
        <taxon>Ostreidae</taxon>
        <taxon>Crassostrea</taxon>
    </lineage>
</organism>
<dbReference type="PANTHER" id="PTHR10231">
    <property type="entry name" value="NUCLEOTIDE-SUGAR TRANSMEMBRANE TRANSPORTER"/>
    <property type="match status" value="1"/>
</dbReference>
<feature type="transmembrane region" description="Helical" evidence="10">
    <location>
        <begin position="223"/>
        <end position="242"/>
    </location>
</feature>
<proteinExistence type="inferred from homology"/>
<feature type="transmembrane region" description="Helical" evidence="10">
    <location>
        <begin position="54"/>
        <end position="73"/>
    </location>
</feature>
<dbReference type="GO" id="GO:0015165">
    <property type="term" value="F:pyrimidine nucleotide-sugar transmembrane transporter activity"/>
    <property type="evidence" value="ECO:0007669"/>
    <property type="project" value="InterPro"/>
</dbReference>
<keyword evidence="3" id="KW-0813">Transport</keyword>
<protein>
    <submittedName>
        <fullName evidence="12">UDP-N-acetylglucosamine transporter-like isoform X1</fullName>
    </submittedName>
</protein>
<reference evidence="12" key="1">
    <citation type="submission" date="2025-08" db="UniProtKB">
        <authorList>
            <consortium name="RefSeq"/>
        </authorList>
    </citation>
    <scope>IDENTIFICATION</scope>
    <source>
        <tissue evidence="12">Whole sample</tissue>
    </source>
</reference>
<name>A0A8B8B4A1_CRAVI</name>
<evidence type="ECO:0000256" key="3">
    <source>
        <dbReference type="ARBA" id="ARBA00022448"/>
    </source>
</evidence>